<evidence type="ECO:0000313" key="1">
    <source>
        <dbReference type="EMBL" id="CAL1716089.1"/>
    </source>
</evidence>
<evidence type="ECO:0008006" key="3">
    <source>
        <dbReference type="Google" id="ProtNLM"/>
    </source>
</evidence>
<dbReference type="SUPFAM" id="SSF51197">
    <property type="entry name" value="Clavaminate synthase-like"/>
    <property type="match status" value="1"/>
</dbReference>
<dbReference type="PANTHER" id="PTHR30613:SF1">
    <property type="entry name" value="DUF1479 DOMAIN PROTEIN (AFU_ORTHOLOGUE AFUA_5G09280)"/>
    <property type="match status" value="1"/>
</dbReference>
<evidence type="ECO:0000313" key="2">
    <source>
        <dbReference type="Proteomes" id="UP001497453"/>
    </source>
</evidence>
<dbReference type="Proteomes" id="UP001497453">
    <property type="component" value="Chromosome 9"/>
</dbReference>
<name>A0ABP1E997_9APHY</name>
<dbReference type="Pfam" id="PF07350">
    <property type="entry name" value="Gig2-like"/>
    <property type="match status" value="1"/>
</dbReference>
<dbReference type="EMBL" id="OZ037952">
    <property type="protein sequence ID" value="CAL1716089.1"/>
    <property type="molecule type" value="Genomic_DNA"/>
</dbReference>
<gene>
    <name evidence="1" type="ORF">GFSPODELE1_LOCUS10580</name>
</gene>
<protein>
    <recommendedName>
        <fullName evidence="3">DUF1479-domain-containing protein</fullName>
    </recommendedName>
</protein>
<dbReference type="InterPro" id="IPR010856">
    <property type="entry name" value="Gig2-like"/>
</dbReference>
<dbReference type="InterPro" id="IPR027443">
    <property type="entry name" value="IPNS-like_sf"/>
</dbReference>
<dbReference type="PANTHER" id="PTHR30613">
    <property type="entry name" value="UNCHARACTERIZED PROTEIN YBIU-RELATED"/>
    <property type="match status" value="1"/>
</dbReference>
<dbReference type="Gene3D" id="2.60.120.330">
    <property type="entry name" value="B-lactam Antibiotic, Isopenicillin N Synthase, Chain"/>
    <property type="match status" value="1"/>
</dbReference>
<sequence length="458" mass="51992">MSKSAPTPELGPCPPRFTEIKHDIAESYPNFQERVTQAWNEILQELKSAVADFARQGSEAVPQVEFSDLPNLSQEQIEAVKRRGCVVIRNVVDDAEAQSWRNDLKEYVTVNSDIYGFPEGDKQFFHAYWTRSQVRARAHPNVLAVSTWLNNMYHLKSGAKLEDVDLSTPLSYADRFRIRNPGGQWNAHPPHVDGGAIERWEDKTFRTCFADILNGDWRKHDPYDLEGRINARSSMYGRENQSSIFRTYQGWLALSETAPHEGTLKVFPDVLLSNAYTILRPFFRPKLESEKEEELDSSNWEYDISSPDFPGIYSIGRGFAGPRPNTKTHPHLKLDEAVVSIPKVYPGDMVFWHCDLIHAVEPEHVGKNDSSVMYIPAVPYTPQNAAYIARQKESFLQGVPPPDFPVYKSETGFVGIGKPEDIENPIAKKAMGFQIEACVVHIAVLKWYLQSSNFSNTK</sequence>
<proteinExistence type="predicted"/>
<organism evidence="1 2">
    <name type="scientific">Somion occarium</name>
    <dbReference type="NCBI Taxonomy" id="3059160"/>
    <lineage>
        <taxon>Eukaryota</taxon>
        <taxon>Fungi</taxon>
        <taxon>Dikarya</taxon>
        <taxon>Basidiomycota</taxon>
        <taxon>Agaricomycotina</taxon>
        <taxon>Agaricomycetes</taxon>
        <taxon>Polyporales</taxon>
        <taxon>Cerrenaceae</taxon>
        <taxon>Somion</taxon>
    </lineage>
</organism>
<accession>A0ABP1E997</accession>
<reference evidence="2" key="1">
    <citation type="submission" date="2024-04" db="EMBL/GenBank/DDBJ databases">
        <authorList>
            <person name="Shaw F."/>
            <person name="Minotto A."/>
        </authorList>
    </citation>
    <scope>NUCLEOTIDE SEQUENCE [LARGE SCALE GENOMIC DNA]</scope>
</reference>
<keyword evidence="2" id="KW-1185">Reference proteome</keyword>